<dbReference type="SMART" id="SM00487">
    <property type="entry name" value="DEXDc"/>
    <property type="match status" value="1"/>
</dbReference>
<dbReference type="EMBL" id="LMXI01000096">
    <property type="protein sequence ID" value="KRT59754.1"/>
    <property type="molecule type" value="Genomic_DNA"/>
</dbReference>
<evidence type="ECO:0000256" key="2">
    <source>
        <dbReference type="ARBA" id="ARBA00009046"/>
    </source>
</evidence>
<evidence type="ECO:0000256" key="4">
    <source>
        <dbReference type="ARBA" id="ARBA00022723"/>
    </source>
</evidence>
<dbReference type="InterPro" id="IPR014001">
    <property type="entry name" value="Helicase_ATP-bd"/>
</dbReference>
<dbReference type="GO" id="GO:0003723">
    <property type="term" value="F:RNA binding"/>
    <property type="evidence" value="ECO:0007669"/>
    <property type="project" value="TreeGrafter"/>
</dbReference>
<evidence type="ECO:0000313" key="12">
    <source>
        <dbReference type="EMBL" id="KRT54277.1"/>
    </source>
</evidence>
<dbReference type="Proteomes" id="UP000051276">
    <property type="component" value="Unassembled WGS sequence"/>
</dbReference>
<dbReference type="SUPFAM" id="SSF52540">
    <property type="entry name" value="P-loop containing nucleoside triphosphate hydrolases"/>
    <property type="match status" value="1"/>
</dbReference>
<dbReference type="GO" id="GO:0004519">
    <property type="term" value="F:endonuclease activity"/>
    <property type="evidence" value="ECO:0007669"/>
    <property type="project" value="UniProtKB-KW"/>
</dbReference>
<dbReference type="SMART" id="SM00490">
    <property type="entry name" value="HELICc"/>
    <property type="match status" value="1"/>
</dbReference>
<dbReference type="NCBIfam" id="TIGR01596">
    <property type="entry name" value="cas3_HD"/>
    <property type="match status" value="1"/>
</dbReference>
<sequence length="907" mass="101469">MEANTSYHHYWGKAGEKESRACHLLPYHCLDVAAVGQRLLEQHQPIRRSLCRLTGLGEDELIRWTVFFLALHDIGKFATSFQQLRPDLAPNHQPTKGYSRHHDTLGYDIWKSRLKPRLQEQGVLPHRRRGQIPADYWMLAVTGHHGQPPELTEWLRIDHFTPADEQALLAFADDARQLLLPDALRFPDLTTDRMKAASWWLAGFAVLCDWIGSNADYFGYCSKAISLADYWDKALQQADQALASCELFPAHPSAELSLQQLIPGADDPQATPLQQQVTQLPLGDGPQLFILEDVTGAGKTEAALLLAHRLMSRGSANGLYFGLPTMATANAMYDRLGDSYRQLYGEASTPSLVLAHSARNLSARFHQSLIPATHHPESGYHHDDPPPASTHCGQWLADHHKKALLAEIGVGTIDQALLGILPSRHQSLRLLGLLGKVLLVDEVHACDAYMQQLLCRLLTAQAMAGGSAILLSATLSQRQRQALIDAFSDGLSQHPLEPQQTAYPLLSHYNGEQIREYPLATRPSVRRRVVVEFVHEIDAITAILKEVVANGECACWIRNSVADAREAWQQLKADHPEWQIELFHARFALDDRLNIEQQVVARFGPNSGEEARRGRLLIATQVVEQSLDLDFDRLISDLAPIDLLIQRAGRLHRHSRAPQGNRIDGDDRRGQPTLTLHTPEWTETPDSDWFKATFPRVAPIYPDHGQLWLGMKRLYERGGFAMPEDARGLIEGVYGEEAEPPEGLLAVSLGAEGDDKAAASFAIQNALNLPSGYSREDAWNWIDDTKTPTRLGEESTTVWLARWRERRLEPWCDEGDFRWQRSSLSLRSALISESIPNDEITQSAIDACLESLPAKGKWGVLLPLIEQSPGQWQSIVRDAKGDTSALYYTPETGLTTAREQQAMEDKE</sequence>
<comment type="similarity">
    <text evidence="2">In the central section; belongs to the CRISPR-associated helicase Cas3 family.</text>
</comment>
<evidence type="ECO:0000256" key="3">
    <source>
        <dbReference type="ARBA" id="ARBA00022722"/>
    </source>
</evidence>
<gene>
    <name evidence="12" type="ORF">Ga0074115_10438</name>
    <name evidence="13" type="ORF">Ga0076813_15989</name>
</gene>
<evidence type="ECO:0000313" key="15">
    <source>
        <dbReference type="Proteomes" id="UP000051634"/>
    </source>
</evidence>
<dbReference type="STRING" id="54398.Ga0074115_10438"/>
<keyword evidence="8" id="KW-0067">ATP-binding</keyword>
<comment type="similarity">
    <text evidence="1">In the N-terminal section; belongs to the CRISPR-associated nuclease Cas3-HD family.</text>
</comment>
<keyword evidence="7 13" id="KW-0347">Helicase</keyword>
<dbReference type="PANTHER" id="PTHR47963:SF9">
    <property type="entry name" value="CRISPR-ASSOCIATED ENDONUCLEASE_HELICASE CAS3"/>
    <property type="match status" value="1"/>
</dbReference>
<dbReference type="Pfam" id="PF18019">
    <property type="entry name" value="Cas3_HD"/>
    <property type="match status" value="1"/>
</dbReference>
<name>A0A0T5ZA79_9GAMM</name>
<dbReference type="Gene3D" id="3.40.50.300">
    <property type="entry name" value="P-loop containing nucleotide triphosphate hydrolases"/>
    <property type="match status" value="2"/>
</dbReference>
<dbReference type="PROSITE" id="PS51192">
    <property type="entry name" value="HELICASE_ATP_BIND_1"/>
    <property type="match status" value="1"/>
</dbReference>
<evidence type="ECO:0000256" key="9">
    <source>
        <dbReference type="ARBA" id="ARBA00023118"/>
    </source>
</evidence>
<keyword evidence="9" id="KW-0051">Antiviral defense</keyword>
<evidence type="ECO:0000256" key="8">
    <source>
        <dbReference type="ARBA" id="ARBA00022840"/>
    </source>
</evidence>
<accession>A0A0T5ZA79</accession>
<evidence type="ECO:0000259" key="11">
    <source>
        <dbReference type="PROSITE" id="PS51643"/>
    </source>
</evidence>
<dbReference type="RefSeq" id="WP_057956484.1">
    <property type="nucleotide sequence ID" value="NZ_KQ556932.1"/>
</dbReference>
<dbReference type="GO" id="GO:0051607">
    <property type="term" value="P:defense response to virus"/>
    <property type="evidence" value="ECO:0007669"/>
    <property type="project" value="UniProtKB-KW"/>
</dbReference>
<dbReference type="EMBL" id="LDXT01000092">
    <property type="protein sequence ID" value="KRT54277.1"/>
    <property type="molecule type" value="Genomic_DNA"/>
</dbReference>
<reference evidence="14 15" key="1">
    <citation type="submission" date="2015-11" db="EMBL/GenBank/DDBJ databases">
        <title>The genome of Candidatus Endoriftia persephone in Ridgeia piscesae and population structure of the North Eastern Pacific vestimentiferan symbionts.</title>
        <authorList>
            <person name="Perez M."/>
            <person name="Juniper K.S."/>
        </authorList>
    </citation>
    <scope>NUCLEOTIDE SEQUENCE [LARGE SCALE GENOMIC DNA]</scope>
    <source>
        <strain evidence="13">Ind10</strain>
        <strain evidence="12">Ind11</strain>
    </source>
</reference>
<dbReference type="GO" id="GO:0003724">
    <property type="term" value="F:RNA helicase activity"/>
    <property type="evidence" value="ECO:0007669"/>
    <property type="project" value="TreeGrafter"/>
</dbReference>
<dbReference type="OrthoDB" id="9810236at2"/>
<dbReference type="PROSITE" id="PS51643">
    <property type="entry name" value="HD_CAS3"/>
    <property type="match status" value="1"/>
</dbReference>
<evidence type="ECO:0000313" key="14">
    <source>
        <dbReference type="Proteomes" id="UP000051276"/>
    </source>
</evidence>
<dbReference type="GO" id="GO:0046872">
    <property type="term" value="F:metal ion binding"/>
    <property type="evidence" value="ECO:0007669"/>
    <property type="project" value="UniProtKB-KW"/>
</dbReference>
<dbReference type="GO" id="GO:0005524">
    <property type="term" value="F:ATP binding"/>
    <property type="evidence" value="ECO:0007669"/>
    <property type="project" value="UniProtKB-KW"/>
</dbReference>
<organism evidence="13 14">
    <name type="scientific">endosymbiont of Ridgeia piscesae</name>
    <dbReference type="NCBI Taxonomy" id="54398"/>
    <lineage>
        <taxon>Bacteria</taxon>
        <taxon>Pseudomonadati</taxon>
        <taxon>Pseudomonadota</taxon>
        <taxon>Gammaproteobacteria</taxon>
        <taxon>sulfur-oxidizing symbionts</taxon>
    </lineage>
</organism>
<dbReference type="InterPro" id="IPR001650">
    <property type="entry name" value="Helicase_C-like"/>
</dbReference>
<keyword evidence="3" id="KW-0540">Nuclease</keyword>
<keyword evidence="4" id="KW-0479">Metal-binding</keyword>
<dbReference type="CDD" id="cd09641">
    <property type="entry name" value="Cas3''_I"/>
    <property type="match status" value="1"/>
</dbReference>
<evidence type="ECO:0000256" key="5">
    <source>
        <dbReference type="ARBA" id="ARBA00022741"/>
    </source>
</evidence>
<dbReference type="GO" id="GO:0016787">
    <property type="term" value="F:hydrolase activity"/>
    <property type="evidence" value="ECO:0007669"/>
    <property type="project" value="UniProtKB-KW"/>
</dbReference>
<evidence type="ECO:0000313" key="13">
    <source>
        <dbReference type="EMBL" id="KRT59754.1"/>
    </source>
</evidence>
<comment type="caution">
    <text evidence="13">The sequence shown here is derived from an EMBL/GenBank/DDBJ whole genome shotgun (WGS) entry which is preliminary data.</text>
</comment>
<dbReference type="Proteomes" id="UP000051634">
    <property type="component" value="Unassembled WGS sequence"/>
</dbReference>
<evidence type="ECO:0000256" key="1">
    <source>
        <dbReference type="ARBA" id="ARBA00006847"/>
    </source>
</evidence>
<dbReference type="InterPro" id="IPR006483">
    <property type="entry name" value="CRISPR-assoc_Cas3_HD"/>
</dbReference>
<dbReference type="PATRIC" id="fig|54398.3.peg.898"/>
<dbReference type="AlphaFoldDB" id="A0A0T5ZA79"/>
<protein>
    <submittedName>
        <fullName evidence="13">CRISPR-associated endonuclease/helicase Cas3</fullName>
    </submittedName>
    <submittedName>
        <fullName evidence="12">CRISPR-associated helicase, Cas3 family</fullName>
    </submittedName>
</protein>
<dbReference type="InterPro" id="IPR038257">
    <property type="entry name" value="CRISPR-assoc_Cas3_HD_sf"/>
</dbReference>
<dbReference type="InterPro" id="IPR054712">
    <property type="entry name" value="Cas3-like_dom"/>
</dbReference>
<dbReference type="NCBIfam" id="TIGR01587">
    <property type="entry name" value="cas3_core"/>
    <property type="match status" value="1"/>
</dbReference>
<keyword evidence="13" id="KW-0255">Endonuclease</keyword>
<proteinExistence type="inferred from homology"/>
<dbReference type="InterPro" id="IPR006474">
    <property type="entry name" value="Helicase_Cas3_CRISPR-ass_core"/>
</dbReference>
<dbReference type="InterPro" id="IPR050547">
    <property type="entry name" value="DEAD_box_RNA_helicases"/>
</dbReference>
<feature type="domain" description="Helicase ATP-binding" evidence="10">
    <location>
        <begin position="280"/>
        <end position="493"/>
    </location>
</feature>
<keyword evidence="15" id="KW-1185">Reference proteome</keyword>
<feature type="domain" description="HD Cas3-type" evidence="11">
    <location>
        <begin position="18"/>
        <end position="211"/>
    </location>
</feature>
<dbReference type="Pfam" id="PF22590">
    <property type="entry name" value="Cas3-like_C_2"/>
    <property type="match status" value="1"/>
</dbReference>
<dbReference type="PANTHER" id="PTHR47963">
    <property type="entry name" value="DEAD-BOX ATP-DEPENDENT RNA HELICASE 47, MITOCHONDRIAL"/>
    <property type="match status" value="1"/>
</dbReference>
<keyword evidence="5" id="KW-0547">Nucleotide-binding</keyword>
<evidence type="ECO:0000256" key="6">
    <source>
        <dbReference type="ARBA" id="ARBA00022801"/>
    </source>
</evidence>
<keyword evidence="6" id="KW-0378">Hydrolase</keyword>
<dbReference type="Gene3D" id="1.10.3210.30">
    <property type="match status" value="1"/>
</dbReference>
<dbReference type="InterPro" id="IPR027417">
    <property type="entry name" value="P-loop_NTPase"/>
</dbReference>
<evidence type="ECO:0000259" key="10">
    <source>
        <dbReference type="PROSITE" id="PS51192"/>
    </source>
</evidence>
<evidence type="ECO:0000256" key="7">
    <source>
        <dbReference type="ARBA" id="ARBA00022806"/>
    </source>
</evidence>